<sequence length="65" mass="7272">MDYLRQLQTERPVLFWVGLLVAFVLGFQVLLFVAGVLLGPLSLPSWAPLVVVLGVLVLVARRQQR</sequence>
<evidence type="ECO:0000313" key="2">
    <source>
        <dbReference type="EMBL" id="CCG05407.1"/>
    </source>
</evidence>
<organism evidence="2 3">
    <name type="scientific">Blastococcus saxobsidens (strain DD2)</name>
    <dbReference type="NCBI Taxonomy" id="1146883"/>
    <lineage>
        <taxon>Bacteria</taxon>
        <taxon>Bacillati</taxon>
        <taxon>Actinomycetota</taxon>
        <taxon>Actinomycetes</taxon>
        <taxon>Geodermatophilales</taxon>
        <taxon>Geodermatophilaceae</taxon>
        <taxon>Blastococcus</taxon>
    </lineage>
</organism>
<evidence type="ECO:0008006" key="4">
    <source>
        <dbReference type="Google" id="ProtNLM"/>
    </source>
</evidence>
<evidence type="ECO:0000256" key="1">
    <source>
        <dbReference type="SAM" id="Phobius"/>
    </source>
</evidence>
<evidence type="ECO:0000313" key="3">
    <source>
        <dbReference type="Proteomes" id="UP000007517"/>
    </source>
</evidence>
<feature type="transmembrane region" description="Helical" evidence="1">
    <location>
        <begin position="12"/>
        <end position="37"/>
    </location>
</feature>
<proteinExistence type="predicted"/>
<dbReference type="Proteomes" id="UP000007517">
    <property type="component" value="Chromosome"/>
</dbReference>
<dbReference type="HOGENOM" id="CLU_2841103_0_0_11"/>
<feature type="transmembrane region" description="Helical" evidence="1">
    <location>
        <begin position="43"/>
        <end position="60"/>
    </location>
</feature>
<keyword evidence="1" id="KW-1133">Transmembrane helix</keyword>
<dbReference type="OrthoDB" id="5196205at2"/>
<dbReference type="EMBL" id="FO117623">
    <property type="protein sequence ID" value="CCG05407.1"/>
    <property type="molecule type" value="Genomic_DNA"/>
</dbReference>
<dbReference type="RefSeq" id="WP_014378274.1">
    <property type="nucleotide sequence ID" value="NC_016943.1"/>
</dbReference>
<reference evidence="3" key="2">
    <citation type="submission" date="2012-02" db="EMBL/GenBank/DDBJ databases">
        <title>Complete genome sequence of Blastococcus saxobsidens strain DD2.</title>
        <authorList>
            <person name="Genoscope."/>
        </authorList>
    </citation>
    <scope>NUCLEOTIDE SEQUENCE [LARGE SCALE GENOMIC DNA]</scope>
    <source>
        <strain evidence="3">DD2</strain>
    </source>
</reference>
<reference evidence="2 3" key="1">
    <citation type="journal article" date="2012" name="J. Bacteriol.">
        <title>Genome Sequence of Blastococcus saxobsidens DD2, a Stone-Inhabiting Bacterium.</title>
        <authorList>
            <person name="Chouaia B."/>
            <person name="Crotti E."/>
            <person name="Brusetti L."/>
            <person name="Daffonchio D."/>
            <person name="Essoussi I."/>
            <person name="Nouioui I."/>
            <person name="Sbissi I."/>
            <person name="Ghodhbane-Gtari F."/>
            <person name="Gtari M."/>
            <person name="Vacherie B."/>
            <person name="Barbe V."/>
            <person name="Medigue C."/>
            <person name="Gury J."/>
            <person name="Pujic P."/>
            <person name="Normand P."/>
        </authorList>
    </citation>
    <scope>NUCLEOTIDE SEQUENCE [LARGE SCALE GENOMIC DNA]</scope>
    <source>
        <strain evidence="2 3">DD2</strain>
    </source>
</reference>
<keyword evidence="3" id="KW-1185">Reference proteome</keyword>
<dbReference type="KEGG" id="bsd:BLASA_4605"/>
<gene>
    <name evidence="2" type="ordered locus">BLASA_4605</name>
</gene>
<keyword evidence="1" id="KW-0472">Membrane</keyword>
<accession>H6RRC5</accession>
<protein>
    <recommendedName>
        <fullName evidence="4">DUF4175 domain-containing protein</fullName>
    </recommendedName>
</protein>
<keyword evidence="1" id="KW-0812">Transmembrane</keyword>
<dbReference type="AlphaFoldDB" id="H6RRC5"/>
<name>H6RRC5_BLASD</name>